<sequence>MSIQMMLNQRRMARSSHQVLLIRQKVVKMLEKKEELSGEASKQESSTDEEMQIGGIESNAHDVLSEDEHVTSTVDNAAFTGSNVGDVTHTNGERKTDEGTKDDVEKSSGSDTHDDSEALSNDSVESEQTNLLALKDTNIGTSSESGNEIAEAGNSDKFDSDGNDKVASRDEGSTTSSTR</sequence>
<keyword evidence="3" id="KW-1185">Reference proteome</keyword>
<organism evidence="2 3">
    <name type="scientific">Vanilla planifolia</name>
    <name type="common">Vanilla</name>
    <dbReference type="NCBI Taxonomy" id="51239"/>
    <lineage>
        <taxon>Eukaryota</taxon>
        <taxon>Viridiplantae</taxon>
        <taxon>Streptophyta</taxon>
        <taxon>Embryophyta</taxon>
        <taxon>Tracheophyta</taxon>
        <taxon>Spermatophyta</taxon>
        <taxon>Magnoliopsida</taxon>
        <taxon>Liliopsida</taxon>
        <taxon>Asparagales</taxon>
        <taxon>Orchidaceae</taxon>
        <taxon>Vanilloideae</taxon>
        <taxon>Vanilleae</taxon>
        <taxon>Vanilla</taxon>
    </lineage>
</organism>
<evidence type="ECO:0000313" key="3">
    <source>
        <dbReference type="Proteomes" id="UP000636800"/>
    </source>
</evidence>
<feature type="compositionally biased region" description="Polar residues" evidence="1">
    <location>
        <begin position="118"/>
        <end position="131"/>
    </location>
</feature>
<feature type="compositionally biased region" description="Polar residues" evidence="1">
    <location>
        <begin position="71"/>
        <end position="90"/>
    </location>
</feature>
<accession>A0A835PBX3</accession>
<feature type="region of interest" description="Disordered" evidence="1">
    <location>
        <begin position="33"/>
        <end position="179"/>
    </location>
</feature>
<feature type="compositionally biased region" description="Basic and acidic residues" evidence="1">
    <location>
        <begin position="91"/>
        <end position="116"/>
    </location>
</feature>
<dbReference type="OrthoDB" id="1424968at2759"/>
<gene>
    <name evidence="2" type="ORF">HPP92_028211</name>
</gene>
<dbReference type="EMBL" id="JADCNL010000438">
    <property type="protein sequence ID" value="KAG0447687.1"/>
    <property type="molecule type" value="Genomic_DNA"/>
</dbReference>
<feature type="compositionally biased region" description="Basic and acidic residues" evidence="1">
    <location>
        <begin position="59"/>
        <end position="70"/>
    </location>
</feature>
<dbReference type="Proteomes" id="UP000636800">
    <property type="component" value="Unassembled WGS sequence"/>
</dbReference>
<evidence type="ECO:0000313" key="2">
    <source>
        <dbReference type="EMBL" id="KAG0447687.1"/>
    </source>
</evidence>
<comment type="caution">
    <text evidence="2">The sequence shown here is derived from an EMBL/GenBank/DDBJ whole genome shotgun (WGS) entry which is preliminary data.</text>
</comment>
<evidence type="ECO:0000256" key="1">
    <source>
        <dbReference type="SAM" id="MobiDB-lite"/>
    </source>
</evidence>
<proteinExistence type="predicted"/>
<feature type="compositionally biased region" description="Basic and acidic residues" evidence="1">
    <location>
        <begin position="154"/>
        <end position="172"/>
    </location>
</feature>
<protein>
    <submittedName>
        <fullName evidence="2">Uncharacterized protein</fullName>
    </submittedName>
</protein>
<reference evidence="2 3" key="1">
    <citation type="journal article" date="2020" name="Nat. Food">
        <title>A phased Vanilla planifolia genome enables genetic improvement of flavour and production.</title>
        <authorList>
            <person name="Hasing T."/>
            <person name="Tang H."/>
            <person name="Brym M."/>
            <person name="Khazi F."/>
            <person name="Huang T."/>
            <person name="Chambers A.H."/>
        </authorList>
    </citation>
    <scope>NUCLEOTIDE SEQUENCE [LARGE SCALE GENOMIC DNA]</scope>
    <source>
        <tissue evidence="2">Leaf</tissue>
    </source>
</reference>
<name>A0A835PBX3_VANPL</name>
<dbReference type="AlphaFoldDB" id="A0A835PBX3"/>